<dbReference type="EMBL" id="JANIBK010000150">
    <property type="protein sequence ID" value="MCQ8130339.1"/>
    <property type="molecule type" value="Genomic_DNA"/>
</dbReference>
<evidence type="ECO:0000256" key="16">
    <source>
        <dbReference type="SAM" id="MobiDB-lite"/>
    </source>
</evidence>
<keyword evidence="11 14" id="KW-0472">Membrane</keyword>
<keyword evidence="9" id="KW-0406">Ion transport</keyword>
<dbReference type="RefSeq" id="WP_256616765.1">
    <property type="nucleotide sequence ID" value="NZ_JANIBK010000150.1"/>
</dbReference>
<organism evidence="19 20">
    <name type="scientific">Methylomonas rivi</name>
    <dbReference type="NCBI Taxonomy" id="2952226"/>
    <lineage>
        <taxon>Bacteria</taxon>
        <taxon>Pseudomonadati</taxon>
        <taxon>Pseudomonadota</taxon>
        <taxon>Gammaproteobacteria</taxon>
        <taxon>Methylococcales</taxon>
        <taxon>Methylococcaceae</taxon>
        <taxon>Methylomonas</taxon>
    </lineage>
</organism>
<dbReference type="Pfam" id="PF07715">
    <property type="entry name" value="Plug"/>
    <property type="match status" value="1"/>
</dbReference>
<keyword evidence="3 14" id="KW-0813">Transport</keyword>
<evidence type="ECO:0000256" key="14">
    <source>
        <dbReference type="PROSITE-ProRule" id="PRU01360"/>
    </source>
</evidence>
<dbReference type="InterPro" id="IPR012910">
    <property type="entry name" value="Plug_dom"/>
</dbReference>
<evidence type="ECO:0000256" key="12">
    <source>
        <dbReference type="ARBA" id="ARBA00023170"/>
    </source>
</evidence>
<dbReference type="Proteomes" id="UP001524586">
    <property type="component" value="Unassembled WGS sequence"/>
</dbReference>
<evidence type="ECO:0000313" key="20">
    <source>
        <dbReference type="Proteomes" id="UP001524586"/>
    </source>
</evidence>
<evidence type="ECO:0000259" key="18">
    <source>
        <dbReference type="Pfam" id="PF07715"/>
    </source>
</evidence>
<keyword evidence="5" id="KW-0410">Iron transport</keyword>
<evidence type="ECO:0000256" key="3">
    <source>
        <dbReference type="ARBA" id="ARBA00022448"/>
    </source>
</evidence>
<dbReference type="SUPFAM" id="SSF56935">
    <property type="entry name" value="Porins"/>
    <property type="match status" value="1"/>
</dbReference>
<dbReference type="InterPro" id="IPR039426">
    <property type="entry name" value="TonB-dep_rcpt-like"/>
</dbReference>
<dbReference type="InterPro" id="IPR000531">
    <property type="entry name" value="Beta-barrel_TonB"/>
</dbReference>
<keyword evidence="20" id="KW-1185">Reference proteome</keyword>
<evidence type="ECO:0000313" key="19">
    <source>
        <dbReference type="EMBL" id="MCQ8130339.1"/>
    </source>
</evidence>
<gene>
    <name evidence="19" type="ORF">NP596_17905</name>
</gene>
<comment type="similarity">
    <text evidence="2 14 15">Belongs to the TonB-dependent receptor family.</text>
</comment>
<dbReference type="InterPro" id="IPR036942">
    <property type="entry name" value="Beta-barrel_TonB_sf"/>
</dbReference>
<reference evidence="19 20" key="1">
    <citation type="submission" date="2022-07" db="EMBL/GenBank/DDBJ databases">
        <title>Methylomonas rivi sp. nov., Methylomonas rosea sp. nov., Methylomonas aureus sp. nov. and Methylomonas subterranea sp. nov., four novel methanotrophs isolated from a freshwater creek and the deep terrestrial subsurface.</title>
        <authorList>
            <person name="Abin C."/>
            <person name="Sankaranarayanan K."/>
            <person name="Garner C."/>
            <person name="Sindelar R."/>
            <person name="Kotary K."/>
            <person name="Garner R."/>
            <person name="Barclay S."/>
            <person name="Lawson P."/>
            <person name="Krumholz L."/>
        </authorList>
    </citation>
    <scope>NUCLEOTIDE SEQUENCE [LARGE SCALE GENOMIC DNA]</scope>
    <source>
        <strain evidence="19 20">WSC-6</strain>
    </source>
</reference>
<feature type="domain" description="TonB-dependent receptor plug" evidence="18">
    <location>
        <begin position="102"/>
        <end position="203"/>
    </location>
</feature>
<keyword evidence="12 19" id="KW-0675">Receptor</keyword>
<dbReference type="InterPro" id="IPR010105">
    <property type="entry name" value="TonB_sidphr_rcpt"/>
</dbReference>
<feature type="compositionally biased region" description="Basic and acidic residues" evidence="16">
    <location>
        <begin position="47"/>
        <end position="56"/>
    </location>
</feature>
<name>A0ABT1UAD6_9GAMM</name>
<evidence type="ECO:0000256" key="13">
    <source>
        <dbReference type="ARBA" id="ARBA00023237"/>
    </source>
</evidence>
<comment type="caution">
    <text evidence="19">The sequence shown here is derived from an EMBL/GenBank/DDBJ whole genome shotgun (WGS) entry which is preliminary data.</text>
</comment>
<evidence type="ECO:0000256" key="7">
    <source>
        <dbReference type="ARBA" id="ARBA00022729"/>
    </source>
</evidence>
<evidence type="ECO:0000256" key="1">
    <source>
        <dbReference type="ARBA" id="ARBA00004571"/>
    </source>
</evidence>
<feature type="region of interest" description="Disordered" evidence="16">
    <location>
        <begin position="43"/>
        <end position="68"/>
    </location>
</feature>
<dbReference type="CDD" id="cd01347">
    <property type="entry name" value="ligand_gated_channel"/>
    <property type="match status" value="1"/>
</dbReference>
<evidence type="ECO:0000259" key="17">
    <source>
        <dbReference type="Pfam" id="PF00593"/>
    </source>
</evidence>
<accession>A0ABT1UAD6</accession>
<dbReference type="NCBIfam" id="TIGR01783">
    <property type="entry name" value="TonB-siderophor"/>
    <property type="match status" value="1"/>
</dbReference>
<evidence type="ECO:0000256" key="15">
    <source>
        <dbReference type="RuleBase" id="RU003357"/>
    </source>
</evidence>
<keyword evidence="13 14" id="KW-0998">Cell outer membrane</keyword>
<evidence type="ECO:0000256" key="5">
    <source>
        <dbReference type="ARBA" id="ARBA00022496"/>
    </source>
</evidence>
<evidence type="ECO:0000256" key="9">
    <source>
        <dbReference type="ARBA" id="ARBA00023065"/>
    </source>
</evidence>
<feature type="domain" description="TonB-dependent receptor-like beta-barrel" evidence="17">
    <location>
        <begin position="277"/>
        <end position="754"/>
    </location>
</feature>
<keyword evidence="7" id="KW-0732">Signal</keyword>
<dbReference type="Pfam" id="PF00593">
    <property type="entry name" value="TonB_dep_Rec_b-barrel"/>
    <property type="match status" value="1"/>
</dbReference>
<evidence type="ECO:0000256" key="10">
    <source>
        <dbReference type="ARBA" id="ARBA00023077"/>
    </source>
</evidence>
<dbReference type="PROSITE" id="PS52016">
    <property type="entry name" value="TONB_DEPENDENT_REC_3"/>
    <property type="match status" value="1"/>
</dbReference>
<keyword evidence="6 14" id="KW-0812">Transmembrane</keyword>
<keyword evidence="8" id="KW-0408">Iron</keyword>
<evidence type="ECO:0000256" key="4">
    <source>
        <dbReference type="ARBA" id="ARBA00022452"/>
    </source>
</evidence>
<feature type="compositionally biased region" description="Polar residues" evidence="16">
    <location>
        <begin position="57"/>
        <end position="68"/>
    </location>
</feature>
<evidence type="ECO:0000256" key="2">
    <source>
        <dbReference type="ARBA" id="ARBA00009810"/>
    </source>
</evidence>
<dbReference type="InterPro" id="IPR037066">
    <property type="entry name" value="Plug_dom_sf"/>
</dbReference>
<dbReference type="PANTHER" id="PTHR32552:SF68">
    <property type="entry name" value="FERRICHROME OUTER MEMBRANE TRANSPORTER_PHAGE RECEPTOR"/>
    <property type="match status" value="1"/>
</dbReference>
<dbReference type="Gene3D" id="2.40.170.20">
    <property type="entry name" value="TonB-dependent receptor, beta-barrel domain"/>
    <property type="match status" value="1"/>
</dbReference>
<evidence type="ECO:0000256" key="6">
    <source>
        <dbReference type="ARBA" id="ARBA00022692"/>
    </source>
</evidence>
<evidence type="ECO:0000256" key="11">
    <source>
        <dbReference type="ARBA" id="ARBA00023136"/>
    </source>
</evidence>
<evidence type="ECO:0000256" key="8">
    <source>
        <dbReference type="ARBA" id="ARBA00023004"/>
    </source>
</evidence>
<keyword evidence="10 15" id="KW-0798">TonB box</keyword>
<dbReference type="Gene3D" id="2.170.130.10">
    <property type="entry name" value="TonB-dependent receptor, plug domain"/>
    <property type="match status" value="1"/>
</dbReference>
<proteinExistence type="inferred from homology"/>
<sequence>MNEQFGKDLCRNQGNEILRRAIVIALTAALSTGELMAKDLAATEDAESSKSSDSNRKTGNTESETTLPAVSVVGQQQTKATDPVAGYVVNKSLSGSKTDTPLIEVPQSISVINNDEYAARAAQSITQAVAYTPGVVSGMFGPSTRDDYFNLRGFEGTQYLDGTRLMSSSNSYAQLRVDPYGMERIEILRGPSSVLYGQNAPGGLVNMMSKRPTETPFHEIQFLGGSYDRVQGSVDLSGPVAGRNDLLYRLVALGRGSDTQVDHVEDDRYYVAPSFTWKPSDATTFTFLSHYQKDETGNAMQFMPYQGSVLANPNGKIPTNRFLGEPGFDGYDREQFALGYALEHKFNKTFTARQNVRYANVESELKGVFPYNSAGFLDADSRLVDRDVSFYQDQTKTFTLDNQLQADFATGEVQHTFLSGLDFRHFVSNRQTGSVWGAATNFDIYAPVYGQPFDDVIGGSGTFTRPNISQRFDQELDQIGFYGQDQLKWNRWIATIGVRKDWVSTSSVNTDYQTNGGTEGSNIVDYANPAYTATQQDNEAFTYRTGLSYQFDSGVAPYYSYSESFEPAIGASFEGSPFKPTTGQQHEFGIKYQPVGYNALFTAALFHLTQQNVLTPDLEHPSGNYQKQTGEVRAQGAELEGKASLDIGLDVAAAYTYTDTKVKKSNSEEELGKNLTYTPEHQASLWLDYTQKTGDLTGLGLGGGLRYIGANYGDLSNSQKAPGYVLVDASVHYDLGKVHSKLQGMRLGVNMSNLLDREYVVTCGGDSCYYGDRRSVLASLRYNW</sequence>
<dbReference type="PANTHER" id="PTHR32552">
    <property type="entry name" value="FERRICHROME IRON RECEPTOR-RELATED"/>
    <property type="match status" value="1"/>
</dbReference>
<comment type="subcellular location">
    <subcellularLocation>
        <location evidence="1 14">Cell outer membrane</location>
        <topology evidence="1 14">Multi-pass membrane protein</topology>
    </subcellularLocation>
</comment>
<keyword evidence="4 14" id="KW-1134">Transmembrane beta strand</keyword>
<protein>
    <submittedName>
        <fullName evidence="19">TonB-dependent siderophore receptor</fullName>
    </submittedName>
</protein>